<reference evidence="6" key="1">
    <citation type="journal article" date="2006" name="PLoS Biol.">
        <title>Macronuclear genome sequence of the ciliate Tetrahymena thermophila, a model eukaryote.</title>
        <authorList>
            <person name="Eisen J.A."/>
            <person name="Coyne R.S."/>
            <person name="Wu M."/>
            <person name="Wu D."/>
            <person name="Thiagarajan M."/>
            <person name="Wortman J.R."/>
            <person name="Badger J.H."/>
            <person name="Ren Q."/>
            <person name="Amedeo P."/>
            <person name="Jones K.M."/>
            <person name="Tallon L.J."/>
            <person name="Delcher A.L."/>
            <person name="Salzberg S.L."/>
            <person name="Silva J.C."/>
            <person name="Haas B.J."/>
            <person name="Majoros W.H."/>
            <person name="Farzad M."/>
            <person name="Carlton J.M."/>
            <person name="Smith R.K. Jr."/>
            <person name="Garg J."/>
            <person name="Pearlman R.E."/>
            <person name="Karrer K.M."/>
            <person name="Sun L."/>
            <person name="Manning G."/>
            <person name="Elde N.C."/>
            <person name="Turkewitz A.P."/>
            <person name="Asai D.J."/>
            <person name="Wilkes D.E."/>
            <person name="Wang Y."/>
            <person name="Cai H."/>
            <person name="Collins K."/>
            <person name="Stewart B.A."/>
            <person name="Lee S.R."/>
            <person name="Wilamowska K."/>
            <person name="Weinberg Z."/>
            <person name="Ruzzo W.L."/>
            <person name="Wloga D."/>
            <person name="Gaertig J."/>
            <person name="Frankel J."/>
            <person name="Tsao C.-C."/>
            <person name="Gorovsky M.A."/>
            <person name="Keeling P.J."/>
            <person name="Waller R.F."/>
            <person name="Patron N.J."/>
            <person name="Cherry J.M."/>
            <person name="Stover N.A."/>
            <person name="Krieger C.J."/>
            <person name="del Toro C."/>
            <person name="Ryder H.F."/>
            <person name="Williamson S.C."/>
            <person name="Barbeau R.A."/>
            <person name="Hamilton E.P."/>
            <person name="Orias E."/>
        </authorList>
    </citation>
    <scope>NUCLEOTIDE SEQUENCE [LARGE SCALE GENOMIC DNA]</scope>
    <source>
        <strain evidence="6">SB210</strain>
    </source>
</reference>
<keyword evidence="4" id="KW-1133">Transmembrane helix</keyword>
<keyword evidence="6" id="KW-1185">Reference proteome</keyword>
<evidence type="ECO:0000256" key="1">
    <source>
        <dbReference type="ARBA" id="ARBA00022468"/>
    </source>
</evidence>
<organism evidence="5 6">
    <name type="scientific">Tetrahymena thermophila (strain SB210)</name>
    <dbReference type="NCBI Taxonomy" id="312017"/>
    <lineage>
        <taxon>Eukaryota</taxon>
        <taxon>Sar</taxon>
        <taxon>Alveolata</taxon>
        <taxon>Ciliophora</taxon>
        <taxon>Intramacronucleata</taxon>
        <taxon>Oligohymenophorea</taxon>
        <taxon>Hymenostomatida</taxon>
        <taxon>Tetrahymenina</taxon>
        <taxon>Tetrahymenidae</taxon>
        <taxon>Tetrahymena</taxon>
    </lineage>
</organism>
<evidence type="ECO:0000256" key="2">
    <source>
        <dbReference type="ARBA" id="ARBA00022614"/>
    </source>
</evidence>
<keyword evidence="1" id="KW-0343">GTPase activation</keyword>
<keyword evidence="3" id="KW-0677">Repeat</keyword>
<dbReference type="InParanoid" id="Q227W2"/>
<feature type="non-terminal residue" evidence="5">
    <location>
        <position position="1"/>
    </location>
</feature>
<keyword evidence="4 5" id="KW-0812">Transmembrane</keyword>
<dbReference type="SUPFAM" id="SSF52047">
    <property type="entry name" value="RNI-like"/>
    <property type="match status" value="1"/>
</dbReference>
<feature type="transmembrane region" description="Helical" evidence="4">
    <location>
        <begin position="146"/>
        <end position="172"/>
    </location>
</feature>
<dbReference type="GO" id="GO:0005634">
    <property type="term" value="C:nucleus"/>
    <property type="evidence" value="ECO:0007669"/>
    <property type="project" value="TreeGrafter"/>
</dbReference>
<evidence type="ECO:0000313" key="6">
    <source>
        <dbReference type="Proteomes" id="UP000009168"/>
    </source>
</evidence>
<evidence type="ECO:0000313" key="5">
    <source>
        <dbReference type="EMBL" id="EAR81577.3"/>
    </source>
</evidence>
<dbReference type="PANTHER" id="PTHR24113">
    <property type="entry name" value="RAN GTPASE-ACTIVATING PROTEIN 1"/>
    <property type="match status" value="1"/>
</dbReference>
<dbReference type="InterPro" id="IPR032675">
    <property type="entry name" value="LRR_dom_sf"/>
</dbReference>
<keyword evidence="2" id="KW-0433">Leucine-rich repeat</keyword>
<dbReference type="KEGG" id="tet:TTHERM_01671170"/>
<keyword evidence="4" id="KW-0472">Membrane</keyword>
<feature type="transmembrane region" description="Helical" evidence="4">
    <location>
        <begin position="192"/>
        <end position="210"/>
    </location>
</feature>
<dbReference type="PANTHER" id="PTHR24113:SF12">
    <property type="entry name" value="RAN GTPASE-ACTIVATING PROTEIN 1"/>
    <property type="match status" value="1"/>
</dbReference>
<dbReference type="RefSeq" id="XP_001029240.3">
    <property type="nucleotide sequence ID" value="XM_001029240.3"/>
</dbReference>
<evidence type="ECO:0000256" key="3">
    <source>
        <dbReference type="ARBA" id="ARBA00022737"/>
    </source>
</evidence>
<evidence type="ECO:0000256" key="4">
    <source>
        <dbReference type="SAM" id="Phobius"/>
    </source>
</evidence>
<dbReference type="GO" id="GO:0031267">
    <property type="term" value="F:small GTPase binding"/>
    <property type="evidence" value="ECO:0007669"/>
    <property type="project" value="TreeGrafter"/>
</dbReference>
<dbReference type="HOGENOM" id="CLU_1699090_0_0_1"/>
<accession>Q227W2</accession>
<dbReference type="Proteomes" id="UP000009168">
    <property type="component" value="Unassembled WGS sequence"/>
</dbReference>
<dbReference type="GO" id="GO:0006913">
    <property type="term" value="P:nucleocytoplasmic transport"/>
    <property type="evidence" value="ECO:0007669"/>
    <property type="project" value="TreeGrafter"/>
</dbReference>
<sequence>KTNCDDQEATNLGVSLSKCNNLKVLYLELCQNNIRAQGVSSIAKGITNCKYLTNLSIRLYINKIGDDGATHLGLGLSNCTELKLLNLFLEENQITDQGAQIISKFLNKLQNFQYLDIQLCENNVGDRIEQKYSHIKMHSEYILNRIFYKLFILYFCVYQEEHIYLFFFFFIIKEKHILLNLRRMSVYQYRSLVRRILTNTVFFLICIHFISQDKIYFTIKLIRLYDQIDWLVGWLIDQFDWFDWLDWIINRD</sequence>
<dbReference type="GO" id="GO:0048471">
    <property type="term" value="C:perinuclear region of cytoplasm"/>
    <property type="evidence" value="ECO:0007669"/>
    <property type="project" value="TreeGrafter"/>
</dbReference>
<dbReference type="Gene3D" id="3.80.10.10">
    <property type="entry name" value="Ribonuclease Inhibitor"/>
    <property type="match status" value="2"/>
</dbReference>
<protein>
    <submittedName>
        <fullName evidence="5">Transmembrane protein, putative</fullName>
    </submittedName>
</protein>
<gene>
    <name evidence="5" type="ORF">TTHERM_01671170</name>
</gene>
<name>Q227W2_TETTS</name>
<proteinExistence type="predicted"/>
<dbReference type="InterPro" id="IPR027038">
    <property type="entry name" value="RanGap"/>
</dbReference>
<dbReference type="GO" id="GO:0005096">
    <property type="term" value="F:GTPase activator activity"/>
    <property type="evidence" value="ECO:0007669"/>
    <property type="project" value="UniProtKB-KW"/>
</dbReference>
<dbReference type="GO" id="GO:0005829">
    <property type="term" value="C:cytosol"/>
    <property type="evidence" value="ECO:0007669"/>
    <property type="project" value="TreeGrafter"/>
</dbReference>
<dbReference type="AlphaFoldDB" id="Q227W2"/>
<dbReference type="EMBL" id="GG662468">
    <property type="protein sequence ID" value="EAR81577.3"/>
    <property type="molecule type" value="Genomic_DNA"/>
</dbReference>
<dbReference type="GeneID" id="7832283"/>